<keyword evidence="10 11" id="KW-0411">Iron-sulfur</keyword>
<keyword evidence="7 11" id="KW-0665">Pyrimidine biosynthesis</keyword>
<dbReference type="HOGENOM" id="CLU_003827_1_2_9"/>
<dbReference type="UniPathway" id="UPA00070">
    <property type="reaction ID" value="UER00945"/>
</dbReference>
<dbReference type="InterPro" id="IPR039261">
    <property type="entry name" value="FNR_nucleotide-bd"/>
</dbReference>
<dbReference type="GO" id="GO:0051537">
    <property type="term" value="F:2 iron, 2 sulfur cluster binding"/>
    <property type="evidence" value="ECO:0007669"/>
    <property type="project" value="UniProtKB-KW"/>
</dbReference>
<proteinExistence type="inferred from homology"/>
<evidence type="ECO:0000256" key="9">
    <source>
        <dbReference type="ARBA" id="ARBA00023004"/>
    </source>
</evidence>
<keyword evidence="9 11" id="KW-0408">Iron</keyword>
<dbReference type="Pfam" id="PF10418">
    <property type="entry name" value="DHODB_Fe-S_bind"/>
    <property type="match status" value="1"/>
</dbReference>
<evidence type="ECO:0000256" key="13">
    <source>
        <dbReference type="PIRSR" id="PIRSR006816-2"/>
    </source>
</evidence>
<keyword evidence="5 11" id="KW-0479">Metal-binding</keyword>
<evidence type="ECO:0000256" key="11">
    <source>
        <dbReference type="HAMAP-Rule" id="MF_01211"/>
    </source>
</evidence>
<dbReference type="GO" id="GO:0046872">
    <property type="term" value="F:metal ion binding"/>
    <property type="evidence" value="ECO:0007669"/>
    <property type="project" value="UniProtKB-KW"/>
</dbReference>
<feature type="binding site" evidence="11 13">
    <location>
        <position position="240"/>
    </location>
    <ligand>
        <name>[2Fe-2S] cluster</name>
        <dbReference type="ChEBI" id="CHEBI:190135"/>
    </ligand>
</feature>
<feature type="binding site" evidence="11 12">
    <location>
        <begin position="77"/>
        <end position="78"/>
    </location>
    <ligand>
        <name>FAD</name>
        <dbReference type="ChEBI" id="CHEBI:57692"/>
    </ligand>
</feature>
<comment type="cofactor">
    <cofactor evidence="11 12">
        <name>FAD</name>
        <dbReference type="ChEBI" id="CHEBI:57692"/>
    </cofactor>
    <text evidence="11 12">Binds 1 FAD per subunit.</text>
</comment>
<dbReference type="GO" id="GO:0044205">
    <property type="term" value="P:'de novo' UMP biosynthetic process"/>
    <property type="evidence" value="ECO:0007669"/>
    <property type="project" value="UniProtKB-UniRule"/>
</dbReference>
<dbReference type="GO" id="GO:0016491">
    <property type="term" value="F:oxidoreductase activity"/>
    <property type="evidence" value="ECO:0007669"/>
    <property type="project" value="InterPro"/>
</dbReference>
<dbReference type="InterPro" id="IPR019480">
    <property type="entry name" value="Dihydroorotate_DH_Fe-S-bd"/>
</dbReference>
<evidence type="ECO:0000256" key="3">
    <source>
        <dbReference type="ARBA" id="ARBA00022630"/>
    </source>
</evidence>
<evidence type="ECO:0000313" key="15">
    <source>
        <dbReference type="EMBL" id="AJD90937.1"/>
    </source>
</evidence>
<dbReference type="InterPro" id="IPR023455">
    <property type="entry name" value="Dihydroorotate_DHASE_ETsu"/>
</dbReference>
<evidence type="ECO:0000256" key="8">
    <source>
        <dbReference type="ARBA" id="ARBA00022982"/>
    </source>
</evidence>
<dbReference type="InterPro" id="IPR012165">
    <property type="entry name" value="Cyt_c3_hydrogenase_gsu"/>
</dbReference>
<dbReference type="GO" id="GO:0050660">
    <property type="term" value="F:flavin adenine dinucleotide binding"/>
    <property type="evidence" value="ECO:0007669"/>
    <property type="project" value="InterPro"/>
</dbReference>
<keyword evidence="16" id="KW-1185">Reference proteome</keyword>
<evidence type="ECO:0000256" key="12">
    <source>
        <dbReference type="PIRSR" id="PIRSR006816-1"/>
    </source>
</evidence>
<organism evidence="15 16">
    <name type="scientific">Jeotgalibacillus malaysiensis</name>
    <dbReference type="NCBI Taxonomy" id="1508404"/>
    <lineage>
        <taxon>Bacteria</taxon>
        <taxon>Bacillati</taxon>
        <taxon>Bacillota</taxon>
        <taxon>Bacilli</taxon>
        <taxon>Bacillales</taxon>
        <taxon>Caryophanaceae</taxon>
        <taxon>Jeotgalibacillus</taxon>
    </lineage>
</organism>
<dbReference type="EMBL" id="CP009416">
    <property type="protein sequence ID" value="AJD90937.1"/>
    <property type="molecule type" value="Genomic_DNA"/>
</dbReference>
<dbReference type="AlphaFoldDB" id="A0A0B5AQK5"/>
<feature type="binding site" evidence="11 13">
    <location>
        <position position="223"/>
    </location>
    <ligand>
        <name>[2Fe-2S] cluster</name>
        <dbReference type="ChEBI" id="CHEBI:190135"/>
    </ligand>
</feature>
<feature type="domain" description="FAD-binding FR-type" evidence="14">
    <location>
        <begin position="2"/>
        <end position="100"/>
    </location>
</feature>
<dbReference type="Proteomes" id="UP000031449">
    <property type="component" value="Chromosome"/>
</dbReference>
<keyword evidence="6 11" id="KW-0274">FAD</keyword>
<name>A0A0B5AQK5_9BACL</name>
<feature type="binding site" evidence="11 13">
    <location>
        <position position="226"/>
    </location>
    <ligand>
        <name>[2Fe-2S] cluster</name>
        <dbReference type="ChEBI" id="CHEBI:190135"/>
    </ligand>
</feature>
<dbReference type="KEGG" id="jeo:JMA_16200"/>
<accession>A0A0B5AQK5</accession>
<dbReference type="InterPro" id="IPR017927">
    <property type="entry name" value="FAD-bd_FR_type"/>
</dbReference>
<dbReference type="PIRSF" id="PIRSF006816">
    <property type="entry name" value="Cyc3_hyd_g"/>
    <property type="match status" value="1"/>
</dbReference>
<keyword evidence="4 11" id="KW-0001">2Fe-2S</keyword>
<dbReference type="InterPro" id="IPR017938">
    <property type="entry name" value="Riboflavin_synthase-like_b-brl"/>
</dbReference>
<keyword evidence="8 11" id="KW-0249">Electron transport</keyword>
<evidence type="ECO:0000256" key="10">
    <source>
        <dbReference type="ARBA" id="ARBA00023014"/>
    </source>
</evidence>
<evidence type="ECO:0000256" key="6">
    <source>
        <dbReference type="ARBA" id="ARBA00022827"/>
    </source>
</evidence>
<dbReference type="SUPFAM" id="SSF52343">
    <property type="entry name" value="Ferredoxin reductase-like, C-terminal NADP-linked domain"/>
    <property type="match status" value="1"/>
</dbReference>
<evidence type="ECO:0000256" key="2">
    <source>
        <dbReference type="ARBA" id="ARBA00022448"/>
    </source>
</evidence>
<dbReference type="STRING" id="1508404.JMA_16200"/>
<evidence type="ECO:0000256" key="4">
    <source>
        <dbReference type="ARBA" id="ARBA00022714"/>
    </source>
</evidence>
<dbReference type="PRINTS" id="PR00409">
    <property type="entry name" value="PHDIOXRDTASE"/>
</dbReference>
<sequence>MIKVEKMKIEQQTEIAKNIYEIRLKGDLVSEIKMPGQFVHIKVNSANDPLLRRPISISSYDKREQTMTLIYRASGLGTRELVNQTDEIDVMGPLGSGFPVETAQGKTAILIGGGIGVPPLYECSKQLKAKGFNVIHVLGFESKETVFYEAAFKELGPVYVTTADGTYGTKGFVTNAITEFNLQADVFYACGPVPMLGAVEQQLSHMPGFISMEQRMGCGIGACLACVCQVNGPEPYKKVCTDGPVFRKGELVYG</sequence>
<dbReference type="PANTHER" id="PTHR43513:SF3">
    <property type="entry name" value="DIHYDROOROTATE DEHYDROGENASE B (NAD(+)), ELECTRON TRANSFER SUBUNIT-RELATED"/>
    <property type="match status" value="1"/>
</dbReference>
<dbReference type="OrthoDB" id="9778346at2"/>
<evidence type="ECO:0000259" key="14">
    <source>
        <dbReference type="PROSITE" id="PS51384"/>
    </source>
</evidence>
<dbReference type="SUPFAM" id="SSF63380">
    <property type="entry name" value="Riboflavin synthase domain-like"/>
    <property type="match status" value="1"/>
</dbReference>
<comment type="similarity">
    <text evidence="1 11">Belongs to the PyrK family.</text>
</comment>
<feature type="binding site" evidence="11 13">
    <location>
        <position position="218"/>
    </location>
    <ligand>
        <name>[2Fe-2S] cluster</name>
        <dbReference type="ChEBI" id="CHEBI:190135"/>
    </ligand>
</feature>
<feature type="binding site" evidence="11 12">
    <location>
        <begin position="70"/>
        <end position="72"/>
    </location>
    <ligand>
        <name>FAD</name>
        <dbReference type="ChEBI" id="CHEBI:57692"/>
    </ligand>
</feature>
<comment type="cofactor">
    <cofactor evidence="11">
        <name>[2Fe-2S] cluster</name>
        <dbReference type="ChEBI" id="CHEBI:190135"/>
    </cofactor>
    <text evidence="11">Binds 1 [2Fe-2S] cluster per subunit.</text>
</comment>
<comment type="function">
    <text evidence="11">Responsible for channeling the electrons from the oxidation of dihydroorotate from the FMN redox center in the PyrD type B subunit to the ultimate electron acceptor NAD(+).</text>
</comment>
<dbReference type="Pfam" id="PF00175">
    <property type="entry name" value="NAD_binding_1"/>
    <property type="match status" value="1"/>
</dbReference>
<evidence type="ECO:0000313" key="16">
    <source>
        <dbReference type="Proteomes" id="UP000031449"/>
    </source>
</evidence>
<dbReference type="InterPro" id="IPR037117">
    <property type="entry name" value="Dihydroorotate_DH_ele_sf"/>
</dbReference>
<dbReference type="Gene3D" id="3.40.50.80">
    <property type="entry name" value="Nucleotide-binding domain of ferredoxin-NADP reductase (FNR) module"/>
    <property type="match status" value="1"/>
</dbReference>
<comment type="subunit">
    <text evidence="11">Heterotetramer of 2 PyrK and 2 PyrD type B subunits.</text>
</comment>
<evidence type="ECO:0000256" key="7">
    <source>
        <dbReference type="ARBA" id="ARBA00022975"/>
    </source>
</evidence>
<comment type="cofactor">
    <cofactor evidence="13">
        <name>[2Fe-2S] cluster</name>
        <dbReference type="ChEBI" id="CHEBI:190135"/>
    </cofactor>
    <text evidence="13">Binds 1 [2Fe-2S] cluster per subunit.</text>
</comment>
<dbReference type="HAMAP" id="MF_01211">
    <property type="entry name" value="DHODB_Fe_S_bind"/>
    <property type="match status" value="1"/>
</dbReference>
<gene>
    <name evidence="11" type="primary">pyrK</name>
    <name evidence="15" type="ORF">JMA_16200</name>
</gene>
<comment type="pathway">
    <text evidence="11">Pyrimidine metabolism; UMP biosynthesis via de novo pathway; orotate from (S)-dihydroorotate (NAD(+) route): step 1/1.</text>
</comment>
<keyword evidence="3 11" id="KW-0285">Flavoprotein</keyword>
<dbReference type="GO" id="GO:0009055">
    <property type="term" value="F:electron transfer activity"/>
    <property type="evidence" value="ECO:0007669"/>
    <property type="project" value="UniProtKB-UniRule"/>
</dbReference>
<dbReference type="NCBIfam" id="NF000799">
    <property type="entry name" value="PRK00054.1-4"/>
    <property type="match status" value="1"/>
</dbReference>
<reference evidence="15 16" key="1">
    <citation type="submission" date="2014-08" db="EMBL/GenBank/DDBJ databases">
        <title>Complete genome of a marine bacteria Jeotgalibacillus malaysiensis.</title>
        <authorList>
            <person name="Yaakop A.S."/>
            <person name="Chan K.-G."/>
            <person name="Goh K.M."/>
        </authorList>
    </citation>
    <scope>NUCLEOTIDE SEQUENCE [LARGE SCALE GENOMIC DNA]</scope>
    <source>
        <strain evidence="15 16">D5</strain>
    </source>
</reference>
<dbReference type="Gene3D" id="2.40.30.10">
    <property type="entry name" value="Translation factors"/>
    <property type="match status" value="1"/>
</dbReference>
<evidence type="ECO:0000256" key="1">
    <source>
        <dbReference type="ARBA" id="ARBA00006422"/>
    </source>
</evidence>
<dbReference type="CDD" id="cd06218">
    <property type="entry name" value="DHOD_e_trans"/>
    <property type="match status" value="1"/>
</dbReference>
<dbReference type="InterPro" id="IPR001433">
    <property type="entry name" value="OxRdtase_FAD/NAD-bd"/>
</dbReference>
<dbReference type="Gene3D" id="2.10.240.10">
    <property type="entry name" value="Dihydroorotate dehydrogenase, electron transfer subunit"/>
    <property type="match status" value="1"/>
</dbReference>
<dbReference type="InterPro" id="IPR050353">
    <property type="entry name" value="PyrK_electron_transfer"/>
</dbReference>
<evidence type="ECO:0000256" key="5">
    <source>
        <dbReference type="ARBA" id="ARBA00022723"/>
    </source>
</evidence>
<keyword evidence="2 11" id="KW-0813">Transport</keyword>
<feature type="binding site" evidence="11 12">
    <location>
        <begin position="53"/>
        <end position="56"/>
    </location>
    <ligand>
        <name>FAD</name>
        <dbReference type="ChEBI" id="CHEBI:57692"/>
    </ligand>
</feature>
<dbReference type="PANTHER" id="PTHR43513">
    <property type="entry name" value="DIHYDROOROTATE DEHYDROGENASE B (NAD(+)), ELECTRON TRANSFER SUBUNIT"/>
    <property type="match status" value="1"/>
</dbReference>
<dbReference type="PROSITE" id="PS51384">
    <property type="entry name" value="FAD_FR"/>
    <property type="match status" value="1"/>
</dbReference>
<protein>
    <recommendedName>
        <fullName evidence="11">Dihydroorotate dehydrogenase B (NAD(+)), electron transfer subunit</fullName>
    </recommendedName>
    <alternativeName>
        <fullName evidence="11">Dihydroorotate oxidase B, electron transfer subunit</fullName>
    </alternativeName>
</protein>